<gene>
    <name evidence="1" type="ORF">D2T31_11955</name>
</gene>
<dbReference type="InterPro" id="IPR036614">
    <property type="entry name" value="RusA-like_sf"/>
</dbReference>
<dbReference type="Gene3D" id="3.30.1330.70">
    <property type="entry name" value="Holliday junction resolvase RusA"/>
    <property type="match status" value="1"/>
</dbReference>
<dbReference type="GO" id="GO:0006281">
    <property type="term" value="P:DNA repair"/>
    <property type="evidence" value="ECO:0007669"/>
    <property type="project" value="InterPro"/>
</dbReference>
<reference evidence="1 2" key="1">
    <citation type="submission" date="2019-01" db="EMBL/GenBank/DDBJ databases">
        <title>Sinorhodobacter populi sp. nov. isolated from the symptomatic bark tissue of Populus euramericana canker.</title>
        <authorList>
            <person name="Xu G."/>
        </authorList>
    </citation>
    <scope>NUCLEOTIDE SEQUENCE [LARGE SCALE GENOMIC DNA]</scope>
    <source>
        <strain evidence="1 2">D19-10-3-21</strain>
    </source>
</reference>
<protein>
    <submittedName>
        <fullName evidence="1">Endodeoxyribonuclease RusA</fullName>
    </submittedName>
</protein>
<evidence type="ECO:0000313" key="1">
    <source>
        <dbReference type="EMBL" id="RWR28820.1"/>
    </source>
</evidence>
<dbReference type="EMBL" id="SAUX01000013">
    <property type="protein sequence ID" value="RWR28820.1"/>
    <property type="molecule type" value="Genomic_DNA"/>
</dbReference>
<dbReference type="SUPFAM" id="SSF103084">
    <property type="entry name" value="Holliday junction resolvase RusA"/>
    <property type="match status" value="1"/>
</dbReference>
<reference evidence="1 2" key="2">
    <citation type="submission" date="2019-01" db="EMBL/GenBank/DDBJ databases">
        <authorList>
            <person name="Li Y."/>
        </authorList>
    </citation>
    <scope>NUCLEOTIDE SEQUENCE [LARGE SCALE GENOMIC DNA]</scope>
    <source>
        <strain evidence="1 2">D19-10-3-21</strain>
    </source>
</reference>
<dbReference type="GO" id="GO:0006310">
    <property type="term" value="P:DNA recombination"/>
    <property type="evidence" value="ECO:0007669"/>
    <property type="project" value="InterPro"/>
</dbReference>
<dbReference type="RefSeq" id="WP_128237539.1">
    <property type="nucleotide sequence ID" value="NZ_SAUX01000013.1"/>
</dbReference>
<dbReference type="AlphaFoldDB" id="A0A443K7W7"/>
<sequence length="153" mass="16644">MTRITLPFPYNGLSPNDRHKHWSEKARAVKRYRRDCAAFAMERGAHKLSGPFRLSVTFCPKSRGPLPDMDNLVASFKAGQDGLADVLHVNDRDLAVTYAIGERCKDGGVIVDIHQNEAARDGVDAPAAGLTETTVRSNGMALIQPITGKAGEQ</sequence>
<dbReference type="GO" id="GO:0000287">
    <property type="term" value="F:magnesium ion binding"/>
    <property type="evidence" value="ECO:0007669"/>
    <property type="project" value="InterPro"/>
</dbReference>
<dbReference type="OrthoDB" id="7775026at2"/>
<accession>A0A443K7W7</accession>
<dbReference type="Proteomes" id="UP000285295">
    <property type="component" value="Unassembled WGS sequence"/>
</dbReference>
<organism evidence="1 2">
    <name type="scientific">Paenirhodobacter populi</name>
    <dbReference type="NCBI Taxonomy" id="2306993"/>
    <lineage>
        <taxon>Bacteria</taxon>
        <taxon>Pseudomonadati</taxon>
        <taxon>Pseudomonadota</taxon>
        <taxon>Alphaproteobacteria</taxon>
        <taxon>Rhodobacterales</taxon>
        <taxon>Rhodobacter group</taxon>
        <taxon>Paenirhodobacter</taxon>
    </lineage>
</organism>
<comment type="caution">
    <text evidence="1">The sequence shown here is derived from an EMBL/GenBank/DDBJ whole genome shotgun (WGS) entry which is preliminary data.</text>
</comment>
<name>A0A443K7W7_9RHOB</name>
<proteinExistence type="predicted"/>
<evidence type="ECO:0000313" key="2">
    <source>
        <dbReference type="Proteomes" id="UP000285295"/>
    </source>
</evidence>